<accession>A0A927EGA4</accession>
<proteinExistence type="predicted"/>
<name>A0A927EGA4_9HYPH</name>
<organism evidence="1 2">
    <name type="scientific">Bosea spartocytisi</name>
    <dbReference type="NCBI Taxonomy" id="2773451"/>
    <lineage>
        <taxon>Bacteria</taxon>
        <taxon>Pseudomonadati</taxon>
        <taxon>Pseudomonadota</taxon>
        <taxon>Alphaproteobacteria</taxon>
        <taxon>Hyphomicrobiales</taxon>
        <taxon>Boseaceae</taxon>
        <taxon>Bosea</taxon>
    </lineage>
</organism>
<dbReference type="RefSeq" id="WP_191125986.1">
    <property type="nucleotide sequence ID" value="NZ_JACXWY010000037.1"/>
</dbReference>
<dbReference type="AlphaFoldDB" id="A0A927EGA4"/>
<sequence length="206" mass="23167">MLTLLDAAERIGIAPLSAQRLHRLVYLANAMAPVYDLLTPDGYLLKYKRGPFFPEVQWDIDRVCAQGLAAASNLKTLRDDLGWWFEADYSLTATGMSAVDKALQLSEMAKKASYLREVVRAFAGVIKDEEPPKAADDLVLVDISYDRADAEGPIDFDTASRNLTVLAADAIARRVDKEAASRRQTIHVYFRYLDKVWDREQERARA</sequence>
<dbReference type="EMBL" id="JACXWY010000037">
    <property type="protein sequence ID" value="MBD3849394.1"/>
    <property type="molecule type" value="Genomic_DNA"/>
</dbReference>
<gene>
    <name evidence="1" type="ORF">IED13_27155</name>
</gene>
<comment type="caution">
    <text evidence="1">The sequence shown here is derived from an EMBL/GenBank/DDBJ whole genome shotgun (WGS) entry which is preliminary data.</text>
</comment>
<reference evidence="1" key="1">
    <citation type="submission" date="2020-09" db="EMBL/GenBank/DDBJ databases">
        <title>Bosea spartocytisi sp. nov. a root nodule endophyte of Spartocytisus supranubius in the high mountain ecosystem fo the Teide National Park (Canary Islands, Spain).</title>
        <authorList>
            <person name="Pulido-Suarez L."/>
            <person name="Peix A."/>
            <person name="Igual J.M."/>
            <person name="Socas-Perez N."/>
            <person name="Velazquez E."/>
            <person name="Flores-Felix J.D."/>
            <person name="Leon-Barrios M."/>
        </authorList>
    </citation>
    <scope>NUCLEOTIDE SEQUENCE</scope>
    <source>
        <strain evidence="1">SSUT16</strain>
    </source>
</reference>
<keyword evidence="2" id="KW-1185">Reference proteome</keyword>
<protein>
    <submittedName>
        <fullName evidence="1">Uncharacterized protein</fullName>
    </submittedName>
</protein>
<evidence type="ECO:0000313" key="1">
    <source>
        <dbReference type="EMBL" id="MBD3849394.1"/>
    </source>
</evidence>
<evidence type="ECO:0000313" key="2">
    <source>
        <dbReference type="Proteomes" id="UP000619295"/>
    </source>
</evidence>
<dbReference type="Proteomes" id="UP000619295">
    <property type="component" value="Unassembled WGS sequence"/>
</dbReference>